<dbReference type="KEGG" id="rml:FF011L_00230"/>
<dbReference type="Pfam" id="PF12796">
    <property type="entry name" value="Ank_2"/>
    <property type="match status" value="1"/>
</dbReference>
<feature type="repeat" description="ANK" evidence="1">
    <location>
        <begin position="111"/>
        <end position="143"/>
    </location>
</feature>
<accession>A0A517M8V2</accession>
<evidence type="ECO:0000256" key="1">
    <source>
        <dbReference type="PROSITE-ProRule" id="PRU00023"/>
    </source>
</evidence>
<dbReference type="Proteomes" id="UP000320672">
    <property type="component" value="Chromosome"/>
</dbReference>
<dbReference type="PROSITE" id="PS51257">
    <property type="entry name" value="PROKAR_LIPOPROTEIN"/>
    <property type="match status" value="1"/>
</dbReference>
<dbReference type="PROSITE" id="PS50297">
    <property type="entry name" value="ANK_REP_REGION"/>
    <property type="match status" value="3"/>
</dbReference>
<feature type="region of interest" description="Disordered" evidence="2">
    <location>
        <begin position="36"/>
        <end position="76"/>
    </location>
</feature>
<name>A0A517M8V2_9BACT</name>
<dbReference type="SUPFAM" id="SSF48403">
    <property type="entry name" value="Ankyrin repeat"/>
    <property type="match status" value="1"/>
</dbReference>
<feature type="repeat" description="ANK" evidence="1">
    <location>
        <begin position="178"/>
        <end position="210"/>
    </location>
</feature>
<dbReference type="PRINTS" id="PR01415">
    <property type="entry name" value="ANKYRIN"/>
</dbReference>
<dbReference type="SMART" id="SM00248">
    <property type="entry name" value="ANK"/>
    <property type="match status" value="4"/>
</dbReference>
<sequence length="240" mass="25681" precursor="true">MYKMHKYHQSMSRYLLKQGVAVACCLALVGCSDTPDQTAKEVPQASPVPDPVPNQTVAEGTTEQASTPTVASPKQRTVSDEQFFQAAGAGEIATIGQAIQQGINVDTPDPDGQTALMFAGFNGHTKVMRLLLEHGADVNHTSVLDRTALMVTASGPNLEAVELLLSEGAKVNMRDSHEGWTALMIAATEGQTEIVKRLLASGADKTLAEKDGETALIFAKNQGHQEIVQLLQDDQKAEEK</sequence>
<evidence type="ECO:0000256" key="2">
    <source>
        <dbReference type="SAM" id="MobiDB-lite"/>
    </source>
</evidence>
<feature type="compositionally biased region" description="Polar residues" evidence="2">
    <location>
        <begin position="53"/>
        <end position="76"/>
    </location>
</feature>
<dbReference type="InterPro" id="IPR002110">
    <property type="entry name" value="Ankyrin_rpt"/>
</dbReference>
<keyword evidence="1" id="KW-0040">ANK repeat</keyword>
<evidence type="ECO:0000313" key="5">
    <source>
        <dbReference type="Proteomes" id="UP000320672"/>
    </source>
</evidence>
<dbReference type="InterPro" id="IPR036770">
    <property type="entry name" value="Ankyrin_rpt-contain_sf"/>
</dbReference>
<dbReference type="PROSITE" id="PS50088">
    <property type="entry name" value="ANK_REPEAT"/>
    <property type="match status" value="3"/>
</dbReference>
<dbReference type="OrthoDB" id="281799at2"/>
<evidence type="ECO:0000256" key="3">
    <source>
        <dbReference type="SAM" id="SignalP"/>
    </source>
</evidence>
<feature type="signal peptide" evidence="3">
    <location>
        <begin position="1"/>
        <end position="23"/>
    </location>
</feature>
<proteinExistence type="predicted"/>
<feature type="chain" id="PRO_5021822526" evidence="3">
    <location>
        <begin position="24"/>
        <end position="240"/>
    </location>
</feature>
<reference evidence="4 5" key="1">
    <citation type="submission" date="2019-02" db="EMBL/GenBank/DDBJ databases">
        <title>Deep-cultivation of Planctomycetes and their phenomic and genomic characterization uncovers novel biology.</title>
        <authorList>
            <person name="Wiegand S."/>
            <person name="Jogler M."/>
            <person name="Boedeker C."/>
            <person name="Pinto D."/>
            <person name="Vollmers J."/>
            <person name="Rivas-Marin E."/>
            <person name="Kohn T."/>
            <person name="Peeters S.H."/>
            <person name="Heuer A."/>
            <person name="Rast P."/>
            <person name="Oberbeckmann S."/>
            <person name="Bunk B."/>
            <person name="Jeske O."/>
            <person name="Meyerdierks A."/>
            <person name="Storesund J.E."/>
            <person name="Kallscheuer N."/>
            <person name="Luecker S."/>
            <person name="Lage O.M."/>
            <person name="Pohl T."/>
            <person name="Merkel B.J."/>
            <person name="Hornburger P."/>
            <person name="Mueller R.-W."/>
            <person name="Bruemmer F."/>
            <person name="Labrenz M."/>
            <person name="Spormann A.M."/>
            <person name="Op den Camp H."/>
            <person name="Overmann J."/>
            <person name="Amann R."/>
            <person name="Jetten M.S.M."/>
            <person name="Mascher T."/>
            <person name="Medema M.H."/>
            <person name="Devos D.P."/>
            <person name="Kaster A.-K."/>
            <person name="Ovreas L."/>
            <person name="Rohde M."/>
            <person name="Galperin M.Y."/>
            <person name="Jogler C."/>
        </authorList>
    </citation>
    <scope>NUCLEOTIDE SEQUENCE [LARGE SCALE GENOMIC DNA]</scope>
    <source>
        <strain evidence="4 5">FF011L</strain>
    </source>
</reference>
<dbReference type="EMBL" id="CP036262">
    <property type="protein sequence ID" value="QDS91294.1"/>
    <property type="molecule type" value="Genomic_DNA"/>
</dbReference>
<dbReference type="PANTHER" id="PTHR24183:SF1">
    <property type="entry name" value="FIBRONECTIN TYPE 3 AND ANKYRIN REPEAT DOMAINS PROTEIN 1"/>
    <property type="match status" value="1"/>
</dbReference>
<dbReference type="Gene3D" id="1.25.40.20">
    <property type="entry name" value="Ankyrin repeat-containing domain"/>
    <property type="match status" value="1"/>
</dbReference>
<keyword evidence="3" id="KW-0732">Signal</keyword>
<gene>
    <name evidence="4" type="ORF">FF011L_00230</name>
</gene>
<dbReference type="AlphaFoldDB" id="A0A517M8V2"/>
<dbReference type="RefSeq" id="WP_145349382.1">
    <property type="nucleotide sequence ID" value="NZ_CP036262.1"/>
</dbReference>
<feature type="repeat" description="ANK" evidence="1">
    <location>
        <begin position="144"/>
        <end position="176"/>
    </location>
</feature>
<organism evidence="4 5">
    <name type="scientific">Roseimaritima multifibrata</name>
    <dbReference type="NCBI Taxonomy" id="1930274"/>
    <lineage>
        <taxon>Bacteria</taxon>
        <taxon>Pseudomonadati</taxon>
        <taxon>Planctomycetota</taxon>
        <taxon>Planctomycetia</taxon>
        <taxon>Pirellulales</taxon>
        <taxon>Pirellulaceae</taxon>
        <taxon>Roseimaritima</taxon>
    </lineage>
</organism>
<evidence type="ECO:0000313" key="4">
    <source>
        <dbReference type="EMBL" id="QDS91294.1"/>
    </source>
</evidence>
<protein>
    <submittedName>
        <fullName evidence="4">Ankyrin repeats (3 copies)</fullName>
    </submittedName>
</protein>
<dbReference type="PANTHER" id="PTHR24183">
    <property type="entry name" value="FIBRONECTIN TYPE 3 AND ANKYRIN REPEAT DOMAINS PROTEIN 1"/>
    <property type="match status" value="1"/>
</dbReference>
<keyword evidence="5" id="KW-1185">Reference proteome</keyword>
<dbReference type="Pfam" id="PF00023">
    <property type="entry name" value="Ank"/>
    <property type="match status" value="1"/>
</dbReference>